<proteinExistence type="predicted"/>
<organism evidence="1 2">
    <name type="scientific">Streptomyces polygonati</name>
    <dbReference type="NCBI Taxonomy" id="1617087"/>
    <lineage>
        <taxon>Bacteria</taxon>
        <taxon>Bacillati</taxon>
        <taxon>Actinomycetota</taxon>
        <taxon>Actinomycetes</taxon>
        <taxon>Kitasatosporales</taxon>
        <taxon>Streptomycetaceae</taxon>
        <taxon>Streptomyces</taxon>
    </lineage>
</organism>
<accession>A0ABV8HJ35</accession>
<dbReference type="InterPro" id="IPR009078">
    <property type="entry name" value="Ferritin-like_SF"/>
</dbReference>
<dbReference type="EMBL" id="JBHSBB010000008">
    <property type="protein sequence ID" value="MFC4031596.1"/>
    <property type="molecule type" value="Genomic_DNA"/>
</dbReference>
<dbReference type="SUPFAM" id="SSF47240">
    <property type="entry name" value="Ferritin-like"/>
    <property type="match status" value="1"/>
</dbReference>
<dbReference type="Gene3D" id="1.10.620.20">
    <property type="entry name" value="Ribonucleotide Reductase, subunit A"/>
    <property type="match status" value="1"/>
</dbReference>
<name>A0ABV8HJ35_9ACTN</name>
<dbReference type="InterPro" id="IPR012348">
    <property type="entry name" value="RNR-like"/>
</dbReference>
<gene>
    <name evidence="1" type="ORF">ACFO3J_08910</name>
</gene>
<keyword evidence="2" id="KW-1185">Reference proteome</keyword>
<evidence type="ECO:0000313" key="2">
    <source>
        <dbReference type="Proteomes" id="UP001595765"/>
    </source>
</evidence>
<protein>
    <submittedName>
        <fullName evidence="1">VlmB-like protein</fullName>
    </submittedName>
</protein>
<evidence type="ECO:0000313" key="1">
    <source>
        <dbReference type="EMBL" id="MFC4031596.1"/>
    </source>
</evidence>
<dbReference type="Proteomes" id="UP001595765">
    <property type="component" value="Unassembled WGS sequence"/>
</dbReference>
<sequence>MTETIPSETDWDQAPGLLDGAMTLVLTPEQCDLPYWLTGVAQGTLADRARSGHTADETTPEYMREPGPLRDALVLEMAHRSVAEDQATRALAYYVANAPAVPEMEFYSTQLIDEARHSMVFRNHLLELGVSQDELHSTVEALSVDYKREVIDPILEFAVRTVRDENDFVGGVAVFTIVIEGVLAPAAELSERKWNVLDPAAGAIARGASIDEIRHLAVGSAIVREHLIKHPEYRPRLMDILERGRRLWDRIPDRGFVIHREKLFQQGMRDHSELLASYEVWPGRLLLDTTPDERYDTAEHWTDEMAVVRMKYMGIENSAMHTAKTPAGGDHAR</sequence>
<reference evidence="2" key="1">
    <citation type="journal article" date="2019" name="Int. J. Syst. Evol. Microbiol.">
        <title>The Global Catalogue of Microorganisms (GCM) 10K type strain sequencing project: providing services to taxonomists for standard genome sequencing and annotation.</title>
        <authorList>
            <consortium name="The Broad Institute Genomics Platform"/>
            <consortium name="The Broad Institute Genome Sequencing Center for Infectious Disease"/>
            <person name="Wu L."/>
            <person name="Ma J."/>
        </authorList>
    </citation>
    <scope>NUCLEOTIDE SEQUENCE [LARGE SCALE GENOMIC DNA]</scope>
    <source>
        <strain evidence="2">CGMCC 4.7237</strain>
    </source>
</reference>
<comment type="caution">
    <text evidence="1">The sequence shown here is derived from an EMBL/GenBank/DDBJ whole genome shotgun (WGS) entry which is preliminary data.</text>
</comment>
<dbReference type="RefSeq" id="WP_386427874.1">
    <property type="nucleotide sequence ID" value="NZ_JBHSBB010000008.1"/>
</dbReference>